<name>A0A814YW10_9BILA</name>
<evidence type="ECO:0000313" key="2">
    <source>
        <dbReference type="EMBL" id="CAF1234726.1"/>
    </source>
</evidence>
<proteinExistence type="predicted"/>
<dbReference type="Pfam" id="PF00248">
    <property type="entry name" value="Aldo_ket_red"/>
    <property type="match status" value="1"/>
</dbReference>
<dbReference type="Proteomes" id="UP000663860">
    <property type="component" value="Unassembled WGS sequence"/>
</dbReference>
<feature type="domain" description="NADP-dependent oxidoreductase" evidence="1">
    <location>
        <begin position="24"/>
        <end position="282"/>
    </location>
</feature>
<dbReference type="Proteomes" id="UP000663868">
    <property type="component" value="Unassembled WGS sequence"/>
</dbReference>
<dbReference type="InterPro" id="IPR020471">
    <property type="entry name" value="AKR"/>
</dbReference>
<comment type="caution">
    <text evidence="2">The sequence shown here is derived from an EMBL/GenBank/DDBJ whole genome shotgun (WGS) entry which is preliminary data.</text>
</comment>
<evidence type="ECO:0000259" key="1">
    <source>
        <dbReference type="Pfam" id="PF00248"/>
    </source>
</evidence>
<dbReference type="EMBL" id="CAJOBB010000332">
    <property type="protein sequence ID" value="CAF3653389.1"/>
    <property type="molecule type" value="Genomic_DNA"/>
</dbReference>
<reference evidence="2" key="1">
    <citation type="submission" date="2021-02" db="EMBL/GenBank/DDBJ databases">
        <authorList>
            <person name="Nowell W R."/>
        </authorList>
    </citation>
    <scope>NUCLEOTIDE SEQUENCE</scope>
</reference>
<dbReference type="PANTHER" id="PTHR43827:SF8">
    <property type="entry name" value="ALDO_KETO REDUCTASE FAMILY PROTEIN"/>
    <property type="match status" value="1"/>
</dbReference>
<dbReference type="EMBL" id="CAJNOE010000475">
    <property type="protein sequence ID" value="CAF1234726.1"/>
    <property type="molecule type" value="Genomic_DNA"/>
</dbReference>
<dbReference type="InterPro" id="IPR036812">
    <property type="entry name" value="NAD(P)_OxRdtase_dom_sf"/>
</dbReference>
<evidence type="ECO:0000313" key="3">
    <source>
        <dbReference type="EMBL" id="CAF3653389.1"/>
    </source>
</evidence>
<gene>
    <name evidence="2" type="ORF">IZO911_LOCUS30455</name>
    <name evidence="3" type="ORF">KXQ929_LOCUS7882</name>
</gene>
<dbReference type="SUPFAM" id="SSF51430">
    <property type="entry name" value="NAD(P)-linked oxidoreductase"/>
    <property type="match status" value="1"/>
</dbReference>
<dbReference type="AlphaFoldDB" id="A0A814YW10"/>
<dbReference type="GO" id="GO:0016491">
    <property type="term" value="F:oxidoreductase activity"/>
    <property type="evidence" value="ECO:0007669"/>
    <property type="project" value="InterPro"/>
</dbReference>
<dbReference type="CDD" id="cd19071">
    <property type="entry name" value="AKR_AKR1-5-like"/>
    <property type="match status" value="1"/>
</dbReference>
<evidence type="ECO:0000313" key="4">
    <source>
        <dbReference type="Proteomes" id="UP000663860"/>
    </source>
</evidence>
<dbReference type="PRINTS" id="PR00069">
    <property type="entry name" value="ALDKETRDTASE"/>
</dbReference>
<dbReference type="InterPro" id="IPR023210">
    <property type="entry name" value="NADP_OxRdtase_dom"/>
</dbReference>
<dbReference type="PANTHER" id="PTHR43827">
    <property type="entry name" value="2,5-DIKETO-D-GLUCONIC ACID REDUCTASE"/>
    <property type="match status" value="1"/>
</dbReference>
<dbReference type="Gene3D" id="3.20.20.100">
    <property type="entry name" value="NADP-dependent oxidoreductase domain"/>
    <property type="match status" value="1"/>
</dbReference>
<organism evidence="2 4">
    <name type="scientific">Adineta steineri</name>
    <dbReference type="NCBI Taxonomy" id="433720"/>
    <lineage>
        <taxon>Eukaryota</taxon>
        <taxon>Metazoa</taxon>
        <taxon>Spiralia</taxon>
        <taxon>Gnathifera</taxon>
        <taxon>Rotifera</taxon>
        <taxon>Eurotatoria</taxon>
        <taxon>Bdelloidea</taxon>
        <taxon>Adinetida</taxon>
        <taxon>Adinetidae</taxon>
        <taxon>Adineta</taxon>
    </lineage>
</organism>
<sequence length="285" mass="32600">MSATTVTTNAGIQMPRLIYGTAWKKEATTQLVIKAILNGFRGIDTACQPKHYSEDLVGQALVELETKHNISRKDLFIQTKFTAIRGQDTSKPLPYDPNASLSEQVRQSFSTSLKNLHTDYIDSLVLHSPLQSHDLTMEVYREFEKFVDDGRVKQLGISNLYDLNGLKKLYEDARHKPSVIQNRLYAETNFDSDIRKFCQEKNIFYQSFWTLTANPTILNHPLVKQLAQERHGTSAQIFFRFLIDIGLTPLTGTTDEKHMKEDLQALQWPSLDNDSIAKLKKLIHD</sequence>
<protein>
    <recommendedName>
        <fullName evidence="1">NADP-dependent oxidoreductase domain-containing protein</fullName>
    </recommendedName>
</protein>
<accession>A0A814YW10</accession>